<evidence type="ECO:0000259" key="1">
    <source>
        <dbReference type="Pfam" id="PF06662"/>
    </source>
</evidence>
<feature type="domain" description="D-glucuronyl C5-epimerase C-terminal" evidence="1">
    <location>
        <begin position="57"/>
        <end position="212"/>
    </location>
</feature>
<dbReference type="PANTHER" id="PTHR13174:SF3">
    <property type="entry name" value="D-GLUCURONYL C5-EPIMERASE"/>
    <property type="match status" value="1"/>
</dbReference>
<gene>
    <name evidence="2" type="ORF">KDK_47590</name>
</gene>
<dbReference type="Proteomes" id="UP000287188">
    <property type="component" value="Unassembled WGS sequence"/>
</dbReference>
<accession>A0A402APK1</accession>
<dbReference type="InterPro" id="IPR010598">
    <property type="entry name" value="C5-epim_C"/>
</dbReference>
<evidence type="ECO:0000313" key="3">
    <source>
        <dbReference type="Proteomes" id="UP000287188"/>
    </source>
</evidence>
<reference evidence="3" key="1">
    <citation type="submission" date="2018-12" db="EMBL/GenBank/DDBJ databases">
        <title>Tengunoibacter tsumagoiensis gen. nov., sp. nov., Dictyobacter kobayashii sp. nov., D. alpinus sp. nov., and D. joshuensis sp. nov. and description of Dictyobacteraceae fam. nov. within the order Ktedonobacterales isolated from Tengu-no-mugimeshi.</title>
        <authorList>
            <person name="Wang C.M."/>
            <person name="Zheng Y."/>
            <person name="Sakai Y."/>
            <person name="Toyoda A."/>
            <person name="Minakuchi Y."/>
            <person name="Abe K."/>
            <person name="Yokota A."/>
            <person name="Yabe S."/>
        </authorList>
    </citation>
    <scope>NUCLEOTIDE SEQUENCE [LARGE SCALE GENOMIC DNA]</scope>
    <source>
        <strain evidence="3">Uno11</strain>
    </source>
</reference>
<dbReference type="GO" id="GO:0015012">
    <property type="term" value="P:heparan sulfate proteoglycan biosynthetic process"/>
    <property type="evidence" value="ECO:0007669"/>
    <property type="project" value="InterPro"/>
</dbReference>
<dbReference type="PANTHER" id="PTHR13174">
    <property type="entry name" value="D-GLUCURONYL C5-EPIMERASE"/>
    <property type="match status" value="1"/>
</dbReference>
<dbReference type="RefSeq" id="WP_161977585.1">
    <property type="nucleotide sequence ID" value="NZ_BIFS01000001.1"/>
</dbReference>
<keyword evidence="3" id="KW-1185">Reference proteome</keyword>
<proteinExistence type="predicted"/>
<name>A0A402APK1_9CHLR</name>
<dbReference type="Pfam" id="PF06662">
    <property type="entry name" value="C5-epim_C"/>
    <property type="match status" value="1"/>
</dbReference>
<dbReference type="AlphaFoldDB" id="A0A402APK1"/>
<protein>
    <recommendedName>
        <fullName evidence="1">D-glucuronyl C5-epimerase C-terminal domain-containing protein</fullName>
    </recommendedName>
</protein>
<comment type="caution">
    <text evidence="2">The sequence shown here is derived from an EMBL/GenBank/DDBJ whole genome shotgun (WGS) entry which is preliminary data.</text>
</comment>
<sequence length="486" mass="54177">MAHWNLYLATEQDSEQLTIFLQQADWFVSHETRIGPEAGGWPVALPSTGIYAGKHALSAQVQGYALAILLRAYHLTGQEQFLLVAHRAAHTFELDILDGGVSAPLGPDGVCFEELALYPASHALAGWIIGLLGLSDYLAETHKDSIEQLIQHTLMTLQHMLLAYDTGFWTYHDLLQRALTTPGQLDGQIALLESLSIYPEADFCSTWAKRWKGYLHAVIGKKRATITRRLTNIQSALWQMGRKALFPRTAARNPLRVCVPIPAFPFTGGMLTVLEKVSLVTQGIWQMEYLTRSVGEQTAGMTIRRFGTPRMSPAHLPFALLYVTTGCSKLLALLRQGANYHVVMPQDGAYTAAFSGLAAKIAGVRVVCMDHGHLTLRQNRAHRAERLQALAHRSWLRRALIGHIEEACYWPFYAAMTHIAARVTDHYLVPGLPGDGVEAACARLGVPLDRITRFDSMVEIERHFVLDLLARTHERQTRHIAPMPSW</sequence>
<evidence type="ECO:0000313" key="2">
    <source>
        <dbReference type="EMBL" id="GCE20959.1"/>
    </source>
</evidence>
<dbReference type="GO" id="GO:0047464">
    <property type="term" value="F:heparosan-N-sulfate-glucuronate 5-epimerase activity"/>
    <property type="evidence" value="ECO:0007669"/>
    <property type="project" value="InterPro"/>
</dbReference>
<dbReference type="InterPro" id="IPR039721">
    <property type="entry name" value="C5-epimerase"/>
</dbReference>
<organism evidence="2 3">
    <name type="scientific">Dictyobacter kobayashii</name>
    <dbReference type="NCBI Taxonomy" id="2014872"/>
    <lineage>
        <taxon>Bacteria</taxon>
        <taxon>Bacillati</taxon>
        <taxon>Chloroflexota</taxon>
        <taxon>Ktedonobacteria</taxon>
        <taxon>Ktedonobacterales</taxon>
        <taxon>Dictyobacteraceae</taxon>
        <taxon>Dictyobacter</taxon>
    </lineage>
</organism>
<dbReference type="EMBL" id="BIFS01000001">
    <property type="protein sequence ID" value="GCE20959.1"/>
    <property type="molecule type" value="Genomic_DNA"/>
</dbReference>